<evidence type="ECO:0000313" key="2">
    <source>
        <dbReference type="EMBL" id="TAA47416.1"/>
    </source>
</evidence>
<organism evidence="2 3">
    <name type="scientific">Corallincola spongiicola</name>
    <dbReference type="NCBI Taxonomy" id="2520508"/>
    <lineage>
        <taxon>Bacteria</taxon>
        <taxon>Pseudomonadati</taxon>
        <taxon>Pseudomonadota</taxon>
        <taxon>Gammaproteobacteria</taxon>
        <taxon>Alteromonadales</taxon>
        <taxon>Psychromonadaceae</taxon>
        <taxon>Corallincola</taxon>
    </lineage>
</organism>
<dbReference type="SUPFAM" id="SSF51445">
    <property type="entry name" value="(Trans)glycosidases"/>
    <property type="match status" value="1"/>
</dbReference>
<dbReference type="InterPro" id="IPR017853">
    <property type="entry name" value="GH"/>
</dbReference>
<dbReference type="Gene3D" id="3.20.20.80">
    <property type="entry name" value="Glycosidases"/>
    <property type="match status" value="1"/>
</dbReference>
<sequence>MRSIREISGRYHSAITRLRLATTASLLILISVSVINPVSAALTRPTLQLNITSASNATEATTTPIPMQLTSQRHFEVVTPLAKGQYRFYIADKQRSCGRSFAPENPAPLKFVQPIPVSDCALDSYFELDIRFAGDYQFSISLAGDKEPAQPAATITVRRAAKASQFVRKLPEIDCLQWDGQPVTVDVSELFADGSLVRDFYSQQTATVKRGKITLLPAPQSGGLLLLENADNADNADSIVKSKPLHWNNAIIYSLLTDRFHNGDRSNDHSYARTDDGQQNIATWHGGDFKGVTEKLDYLQQLGVDAVWISPIYEQVHGFIGIGDDRGFPMYGYHGYWPLDFRMLDPNFGDRQALREFIDQAHQRGIRVILDVILNHAGFATLGDIQDLALPLAHATEQLPPRWNHWRPGANDRWQSVNQYIDYWNKSGWQQWWGKDWVRAGLPGYEPSGGTELNRSVGGLPDFKTESTRQVSLPPFLLQKAPSMKDSQQTVIEHLIQWNVDWIREFGFDGIRADTAKHVEAKHWLALKQQATLALKEWKQQNPDKKVDDSELWMVAEAWFHGVEKDHYFDNGFDAVINFDFQDPALKAAQCLQRAEPLYAMYAEELNHGDGYNLLSYISSHDTRLFFSGYKNIELQRNVANALLLLPGAVQIFYGDETARKAGPDGGVQDQGSRSDMNWNEITGARAALLKHWQILGQFRQRHPAIGSGQHRQLNAAPYSFSRQTEDDKVMVVFAGNR</sequence>
<accession>A0ABY1WRR5</accession>
<comment type="caution">
    <text evidence="2">The sequence shown here is derived from an EMBL/GenBank/DDBJ whole genome shotgun (WGS) entry which is preliminary data.</text>
</comment>
<dbReference type="PANTHER" id="PTHR10357:SF209">
    <property type="entry name" value="PERIPLASMIC ALPHA-AMYLASE"/>
    <property type="match status" value="1"/>
</dbReference>
<dbReference type="Pfam" id="PF00128">
    <property type="entry name" value="Alpha-amylase"/>
    <property type="match status" value="2"/>
</dbReference>
<proteinExistence type="predicted"/>
<dbReference type="InterPro" id="IPR006047">
    <property type="entry name" value="GH13_cat_dom"/>
</dbReference>
<dbReference type="RefSeq" id="WP_130566519.1">
    <property type="nucleotide sequence ID" value="NZ_SHLY01000002.1"/>
</dbReference>
<dbReference type="EMBL" id="SHLY01000002">
    <property type="protein sequence ID" value="TAA47416.1"/>
    <property type="molecule type" value="Genomic_DNA"/>
</dbReference>
<evidence type="ECO:0000259" key="1">
    <source>
        <dbReference type="SMART" id="SM00642"/>
    </source>
</evidence>
<reference evidence="3" key="1">
    <citation type="submission" date="2019-02" db="EMBL/GenBank/DDBJ databases">
        <title>Draft genome sequence of Muricauda sp. 176CP4-71.</title>
        <authorList>
            <person name="Park J.-S."/>
        </authorList>
    </citation>
    <scope>NUCLEOTIDE SEQUENCE [LARGE SCALE GENOMIC DNA]</scope>
    <source>
        <strain evidence="3">176GS2-150</strain>
    </source>
</reference>
<keyword evidence="3" id="KW-1185">Reference proteome</keyword>
<name>A0ABY1WRR5_9GAMM</name>
<evidence type="ECO:0000313" key="3">
    <source>
        <dbReference type="Proteomes" id="UP000292544"/>
    </source>
</evidence>
<dbReference type="SMART" id="SM00642">
    <property type="entry name" value="Aamy"/>
    <property type="match status" value="1"/>
</dbReference>
<dbReference type="Proteomes" id="UP000292544">
    <property type="component" value="Unassembled WGS sequence"/>
</dbReference>
<protein>
    <submittedName>
        <fullName evidence="2">Alpha-amylase</fullName>
    </submittedName>
</protein>
<gene>
    <name evidence="2" type="ORF">EXY25_09320</name>
</gene>
<feature type="domain" description="Glycosyl hydrolase family 13 catalytic" evidence="1">
    <location>
        <begin position="254"/>
        <end position="700"/>
    </location>
</feature>
<dbReference type="PANTHER" id="PTHR10357">
    <property type="entry name" value="ALPHA-AMYLASE FAMILY MEMBER"/>
    <property type="match status" value="1"/>
</dbReference>